<evidence type="ECO:0000256" key="1">
    <source>
        <dbReference type="SAM" id="MobiDB-lite"/>
    </source>
</evidence>
<evidence type="ECO:0000256" key="3">
    <source>
        <dbReference type="SAM" id="SignalP"/>
    </source>
</evidence>
<feature type="region of interest" description="Disordered" evidence="1">
    <location>
        <begin position="210"/>
        <end position="232"/>
    </location>
</feature>
<dbReference type="Proteomes" id="UP000523196">
    <property type="component" value="Unassembled WGS sequence"/>
</dbReference>
<feature type="chain" id="PRO_5030551107" evidence="3">
    <location>
        <begin position="34"/>
        <end position="264"/>
    </location>
</feature>
<keyword evidence="2" id="KW-0812">Transmembrane</keyword>
<keyword evidence="5" id="KW-1185">Reference proteome</keyword>
<keyword evidence="2" id="KW-0472">Membrane</keyword>
<organism evidence="4 5">
    <name type="scientific">Marilutibacter spongiae</name>
    <dbReference type="NCBI Taxonomy" id="2025720"/>
    <lineage>
        <taxon>Bacteria</taxon>
        <taxon>Pseudomonadati</taxon>
        <taxon>Pseudomonadota</taxon>
        <taxon>Gammaproteobacteria</taxon>
        <taxon>Lysobacterales</taxon>
        <taxon>Lysobacteraceae</taxon>
        <taxon>Marilutibacter</taxon>
    </lineage>
</organism>
<dbReference type="RefSeq" id="WP_182687510.1">
    <property type="nucleotide sequence ID" value="NZ_JACHTF010000010.1"/>
</dbReference>
<name>A0A7W3Y6I0_9GAMM</name>
<dbReference type="Pfam" id="PF07787">
    <property type="entry name" value="TMEM43"/>
    <property type="match status" value="1"/>
</dbReference>
<dbReference type="EMBL" id="JACHTF010000010">
    <property type="protein sequence ID" value="MBB1061035.1"/>
    <property type="molecule type" value="Genomic_DNA"/>
</dbReference>
<gene>
    <name evidence="4" type="ORF">H4F98_10650</name>
</gene>
<feature type="signal peptide" evidence="3">
    <location>
        <begin position="1"/>
        <end position="33"/>
    </location>
</feature>
<evidence type="ECO:0000313" key="4">
    <source>
        <dbReference type="EMBL" id="MBB1061035.1"/>
    </source>
</evidence>
<proteinExistence type="predicted"/>
<evidence type="ECO:0000313" key="5">
    <source>
        <dbReference type="Proteomes" id="UP000523196"/>
    </source>
</evidence>
<protein>
    <submittedName>
        <fullName evidence="4">Uncharacterized protein</fullName>
    </submittedName>
</protein>
<reference evidence="4 5" key="1">
    <citation type="submission" date="2020-08" db="EMBL/GenBank/DDBJ databases">
        <authorList>
            <person name="Xu S."/>
            <person name="Li A."/>
        </authorList>
    </citation>
    <scope>NUCLEOTIDE SEQUENCE [LARGE SCALE GENOMIC DNA]</scope>
    <source>
        <strain evidence="4 5">119BY6-57</strain>
    </source>
</reference>
<dbReference type="InterPro" id="IPR012430">
    <property type="entry name" value="TMEM43_fam"/>
</dbReference>
<evidence type="ECO:0000256" key="2">
    <source>
        <dbReference type="SAM" id="Phobius"/>
    </source>
</evidence>
<keyword evidence="2" id="KW-1133">Transmembrane helix</keyword>
<dbReference type="AlphaFoldDB" id="A0A7W3Y6I0"/>
<keyword evidence="3" id="KW-0732">Signal</keyword>
<sequence length="264" mass="28627">MTPRARLPDLGLALKASRAACLAAMLASFGAAAVPVVATDAGTGVPVLEEGATPTAQATLEDRDFGVRTRAMGLDRQVEMYQWRAAGDGYEAVWNSALIDSSGFDDAHRNPPMPLDTQRWWAKDATLAGYPVDVEVLRALGEWRTFRPGFSRLPLNMAATFQPDGDGLGSAENPLHPQVGDLRIRWRELVLPPLQGRVAFRDGAWRLRRSAAPGTRPPGGATAATIDAANPSPPPEPAVWNWTWALVGLAALVVLLLLRRRRRR</sequence>
<comment type="caution">
    <text evidence="4">The sequence shown here is derived from an EMBL/GenBank/DDBJ whole genome shotgun (WGS) entry which is preliminary data.</text>
</comment>
<feature type="transmembrane region" description="Helical" evidence="2">
    <location>
        <begin position="239"/>
        <end position="258"/>
    </location>
</feature>
<accession>A0A7W3Y6I0</accession>